<evidence type="ECO:0000256" key="4">
    <source>
        <dbReference type="RuleBase" id="RU361235"/>
    </source>
</evidence>
<proteinExistence type="inferred from homology"/>
<keyword evidence="2 4" id="KW-0732">Signal</keyword>
<feature type="signal peptide" evidence="4">
    <location>
        <begin position="1"/>
        <end position="22"/>
    </location>
</feature>
<feature type="domain" description="Carboxylesterase type B" evidence="6">
    <location>
        <begin position="26"/>
        <end position="557"/>
    </location>
</feature>
<dbReference type="InterPro" id="IPR019819">
    <property type="entry name" value="Carboxylesterase_B_CS"/>
</dbReference>
<keyword evidence="3 4" id="KW-0378">Hydrolase</keyword>
<evidence type="ECO:0000259" key="6">
    <source>
        <dbReference type="Pfam" id="PF00135"/>
    </source>
</evidence>
<comment type="caution">
    <text evidence="7">The sequence shown here is derived from an EMBL/GenBank/DDBJ whole genome shotgun (WGS) entry which is preliminary data.</text>
</comment>
<dbReference type="EMBL" id="JBJQND010000003">
    <property type="protein sequence ID" value="KAL3882921.1"/>
    <property type="molecule type" value="Genomic_DNA"/>
</dbReference>
<name>A0ABD3X9I9_SINWO</name>
<reference evidence="7 8" key="1">
    <citation type="submission" date="2024-11" db="EMBL/GenBank/DDBJ databases">
        <title>Chromosome-level genome assembly of the freshwater bivalve Anodonta woodiana.</title>
        <authorList>
            <person name="Chen X."/>
        </authorList>
    </citation>
    <scope>NUCLEOTIDE SEQUENCE [LARGE SCALE GENOMIC DNA]</scope>
    <source>
        <strain evidence="7">MN2024</strain>
        <tissue evidence="7">Gills</tissue>
    </source>
</reference>
<dbReference type="Proteomes" id="UP001634394">
    <property type="component" value="Unassembled WGS sequence"/>
</dbReference>
<dbReference type="AlphaFoldDB" id="A0ABD3X9I9"/>
<dbReference type="InterPro" id="IPR029058">
    <property type="entry name" value="AB_hydrolase_fold"/>
</dbReference>
<evidence type="ECO:0000313" key="8">
    <source>
        <dbReference type="Proteomes" id="UP001634394"/>
    </source>
</evidence>
<keyword evidence="8" id="KW-1185">Reference proteome</keyword>
<dbReference type="SUPFAM" id="SSF53474">
    <property type="entry name" value="alpha/beta-Hydrolases"/>
    <property type="match status" value="1"/>
</dbReference>
<protein>
    <recommendedName>
        <fullName evidence="4">Carboxylic ester hydrolase</fullName>
        <ecNumber evidence="4">3.1.1.-</ecNumber>
    </recommendedName>
</protein>
<dbReference type="InterPro" id="IPR019826">
    <property type="entry name" value="Carboxylesterase_B_AS"/>
</dbReference>
<organism evidence="7 8">
    <name type="scientific">Sinanodonta woodiana</name>
    <name type="common">Chinese pond mussel</name>
    <name type="synonym">Anodonta woodiana</name>
    <dbReference type="NCBI Taxonomy" id="1069815"/>
    <lineage>
        <taxon>Eukaryota</taxon>
        <taxon>Metazoa</taxon>
        <taxon>Spiralia</taxon>
        <taxon>Lophotrochozoa</taxon>
        <taxon>Mollusca</taxon>
        <taxon>Bivalvia</taxon>
        <taxon>Autobranchia</taxon>
        <taxon>Heteroconchia</taxon>
        <taxon>Palaeoheterodonta</taxon>
        <taxon>Unionida</taxon>
        <taxon>Unionoidea</taxon>
        <taxon>Unionidae</taxon>
        <taxon>Unioninae</taxon>
        <taxon>Sinanodonta</taxon>
    </lineage>
</organism>
<evidence type="ECO:0000256" key="2">
    <source>
        <dbReference type="ARBA" id="ARBA00022729"/>
    </source>
</evidence>
<feature type="chain" id="PRO_5044531295" description="Carboxylic ester hydrolase" evidence="4">
    <location>
        <begin position="23"/>
        <end position="656"/>
    </location>
</feature>
<dbReference type="Pfam" id="PF00135">
    <property type="entry name" value="COesterase"/>
    <property type="match status" value="1"/>
</dbReference>
<gene>
    <name evidence="7" type="ORF">ACJMK2_029223</name>
</gene>
<evidence type="ECO:0000256" key="1">
    <source>
        <dbReference type="ARBA" id="ARBA00005964"/>
    </source>
</evidence>
<sequence length="656" mass="73585">MISAIVIANVLISILLITIATGKLHTVNTKIGEIIGFSDAAYFNGTQRPVLMYLGIPYAEVPTGERRFQKPVPKSPFPSPYNATFSRLASSHPTSSGLIPELLEDCLFLNIFVPGDRIINTLATYPVMIWIHGGSYARDITYMYSGDVISAFGEVVVVTINYRQGFFGFFSTGDEVASGNYGLWDQRLTFTWVQDNIADFGGDPNSVTLFGESAGAVSVSFHSLYPGNTGLFHRIILQSGTALSHSPDVGSNIGHIGSYLGCNHTSSADLVKCLRSAREKDILQAMQSSDVGTAFQPVVDGDIVKTTLPVLRRSLEGFKSDMAEHFGSLDILTGYNSNDGGRYMNPFWKPVMDVDSNEFNILIPRADFEDNIIPQNVVLVFGSNSSLLKEEFIYHYTDWTDPDDDFKRRNILNDFKSDLWLRYPILFLSNVHSNIKAKAGTYVYEFMYQPSYNNISPSWLNGTNTGIELPLLFGFSNRMRQFIPLPEPEMISHEDIYLSKIMIDMWTNFAKTGNPNTPRHVSGDVWKEYTPTTRDYVQLVNTQVVAKQNPMNQRMAFYFRILPKALDVINAATQNDCNKYPDFLSDVGLDSSPCKSTEPEYKRSERFNMDIVALENILISLIVLSATLLLCVMLSCSYICLDNRRRIIRSSSKYIL</sequence>
<dbReference type="PROSITE" id="PS00941">
    <property type="entry name" value="CARBOXYLESTERASE_B_2"/>
    <property type="match status" value="1"/>
</dbReference>
<dbReference type="PROSITE" id="PS00122">
    <property type="entry name" value="CARBOXYLESTERASE_B_1"/>
    <property type="match status" value="1"/>
</dbReference>
<evidence type="ECO:0000313" key="7">
    <source>
        <dbReference type="EMBL" id="KAL3882921.1"/>
    </source>
</evidence>
<keyword evidence="5" id="KW-1133">Transmembrane helix</keyword>
<dbReference type="PANTHER" id="PTHR43903">
    <property type="entry name" value="NEUROLIGIN"/>
    <property type="match status" value="1"/>
</dbReference>
<accession>A0ABD3X9I9</accession>
<feature type="transmembrane region" description="Helical" evidence="5">
    <location>
        <begin position="617"/>
        <end position="641"/>
    </location>
</feature>
<evidence type="ECO:0000256" key="5">
    <source>
        <dbReference type="SAM" id="Phobius"/>
    </source>
</evidence>
<keyword evidence="5" id="KW-0812">Transmembrane</keyword>
<comment type="similarity">
    <text evidence="1 4">Belongs to the type-B carboxylesterase/lipase family.</text>
</comment>
<dbReference type="GO" id="GO:0016787">
    <property type="term" value="F:hydrolase activity"/>
    <property type="evidence" value="ECO:0007669"/>
    <property type="project" value="UniProtKB-KW"/>
</dbReference>
<dbReference type="InterPro" id="IPR051093">
    <property type="entry name" value="Neuroligin/BSAL"/>
</dbReference>
<dbReference type="Gene3D" id="3.40.50.1820">
    <property type="entry name" value="alpha/beta hydrolase"/>
    <property type="match status" value="1"/>
</dbReference>
<dbReference type="InterPro" id="IPR002018">
    <property type="entry name" value="CarbesteraseB"/>
</dbReference>
<evidence type="ECO:0000256" key="3">
    <source>
        <dbReference type="ARBA" id="ARBA00022801"/>
    </source>
</evidence>
<keyword evidence="5" id="KW-0472">Membrane</keyword>
<dbReference type="EC" id="3.1.1.-" evidence="4"/>